<evidence type="ECO:0000313" key="2">
    <source>
        <dbReference type="EMBL" id="KAH9366524.1"/>
    </source>
</evidence>
<reference evidence="2 3" key="1">
    <citation type="journal article" date="2020" name="Cell">
        <title>Large-Scale Comparative Analyses of Tick Genomes Elucidate Their Genetic Diversity and Vector Capacities.</title>
        <authorList>
            <consortium name="Tick Genome and Microbiome Consortium (TIGMIC)"/>
            <person name="Jia N."/>
            <person name="Wang J."/>
            <person name="Shi W."/>
            <person name="Du L."/>
            <person name="Sun Y."/>
            <person name="Zhan W."/>
            <person name="Jiang J.F."/>
            <person name="Wang Q."/>
            <person name="Zhang B."/>
            <person name="Ji P."/>
            <person name="Bell-Sakyi L."/>
            <person name="Cui X.M."/>
            <person name="Yuan T.T."/>
            <person name="Jiang B.G."/>
            <person name="Yang W.F."/>
            <person name="Lam T.T."/>
            <person name="Chang Q.C."/>
            <person name="Ding S.J."/>
            <person name="Wang X.J."/>
            <person name="Zhu J.G."/>
            <person name="Ruan X.D."/>
            <person name="Zhao L."/>
            <person name="Wei J.T."/>
            <person name="Ye R.Z."/>
            <person name="Que T.C."/>
            <person name="Du C.H."/>
            <person name="Zhou Y.H."/>
            <person name="Cheng J.X."/>
            <person name="Dai P.F."/>
            <person name="Guo W.B."/>
            <person name="Han X.H."/>
            <person name="Huang E.J."/>
            <person name="Li L.F."/>
            <person name="Wei W."/>
            <person name="Gao Y.C."/>
            <person name="Liu J.Z."/>
            <person name="Shao H.Z."/>
            <person name="Wang X."/>
            <person name="Wang C.C."/>
            <person name="Yang T.C."/>
            <person name="Huo Q.B."/>
            <person name="Li W."/>
            <person name="Chen H.Y."/>
            <person name="Chen S.E."/>
            <person name="Zhou L.G."/>
            <person name="Ni X.B."/>
            <person name="Tian J.H."/>
            <person name="Sheng Y."/>
            <person name="Liu T."/>
            <person name="Pan Y.S."/>
            <person name="Xia L.Y."/>
            <person name="Li J."/>
            <person name="Zhao F."/>
            <person name="Cao W.C."/>
        </authorList>
    </citation>
    <scope>NUCLEOTIDE SEQUENCE [LARGE SCALE GENOMIC DNA]</scope>
    <source>
        <strain evidence="2">HaeL-2018</strain>
    </source>
</reference>
<evidence type="ECO:0000313" key="3">
    <source>
        <dbReference type="Proteomes" id="UP000821853"/>
    </source>
</evidence>
<dbReference type="AlphaFoldDB" id="A0A9J6FWT2"/>
<feature type="region of interest" description="Disordered" evidence="1">
    <location>
        <begin position="68"/>
        <end position="94"/>
    </location>
</feature>
<dbReference type="Proteomes" id="UP000821853">
    <property type="component" value="Chromosome 2"/>
</dbReference>
<dbReference type="VEuPathDB" id="VectorBase:HLOH_065058"/>
<sequence>MYKLPRPLYSGEANALQELYTPPKASRQPMDTRHNNAPRCHLHIQPSSPARLAQFEGTAPATLKVATVTGRKLQRPRSPAQIDKTSSPPRKHRIRGLLPEKPLRGPAQEWPSGTFARSATQRTCPCAEPRDFCLKLHPEDLPKDGTTGLAPKTPLRGLAQERRSGTFARTPARGLPKASEAGLLPLMRAVQRTSPRTARCFHSYL</sequence>
<organism evidence="2 3">
    <name type="scientific">Haemaphysalis longicornis</name>
    <name type="common">Bush tick</name>
    <dbReference type="NCBI Taxonomy" id="44386"/>
    <lineage>
        <taxon>Eukaryota</taxon>
        <taxon>Metazoa</taxon>
        <taxon>Ecdysozoa</taxon>
        <taxon>Arthropoda</taxon>
        <taxon>Chelicerata</taxon>
        <taxon>Arachnida</taxon>
        <taxon>Acari</taxon>
        <taxon>Parasitiformes</taxon>
        <taxon>Ixodida</taxon>
        <taxon>Ixodoidea</taxon>
        <taxon>Ixodidae</taxon>
        <taxon>Haemaphysalinae</taxon>
        <taxon>Haemaphysalis</taxon>
    </lineage>
</organism>
<comment type="caution">
    <text evidence="2">The sequence shown here is derived from an EMBL/GenBank/DDBJ whole genome shotgun (WGS) entry which is preliminary data.</text>
</comment>
<dbReference type="EMBL" id="JABSTR010000004">
    <property type="protein sequence ID" value="KAH9366524.1"/>
    <property type="molecule type" value="Genomic_DNA"/>
</dbReference>
<evidence type="ECO:0000256" key="1">
    <source>
        <dbReference type="SAM" id="MobiDB-lite"/>
    </source>
</evidence>
<gene>
    <name evidence="2" type="ORF">HPB48_010322</name>
</gene>
<accession>A0A9J6FWT2</accession>
<keyword evidence="3" id="KW-1185">Reference proteome</keyword>
<protein>
    <submittedName>
        <fullName evidence="2">Uncharacterized protein</fullName>
    </submittedName>
</protein>
<name>A0A9J6FWT2_HAELO</name>
<proteinExistence type="predicted"/>